<proteinExistence type="predicted"/>
<gene>
    <name evidence="4" type="ORF">LC087_08300</name>
</gene>
<feature type="region of interest" description="Disordered" evidence="1">
    <location>
        <begin position="1"/>
        <end position="21"/>
    </location>
</feature>
<dbReference type="PANTHER" id="PTHR21666:SF274">
    <property type="entry name" value="STAGE IV SPORULATION PROTEIN FA"/>
    <property type="match status" value="1"/>
</dbReference>
<dbReference type="InterPro" id="IPR050570">
    <property type="entry name" value="Cell_wall_metabolism_enzyme"/>
</dbReference>
<dbReference type="Gene3D" id="2.70.70.10">
    <property type="entry name" value="Glucose Permease (Domain IIA)"/>
    <property type="match status" value="1"/>
</dbReference>
<accession>A0ABY9JXH9</accession>
<dbReference type="PANTHER" id="PTHR21666">
    <property type="entry name" value="PEPTIDASE-RELATED"/>
    <property type="match status" value="1"/>
</dbReference>
<dbReference type="CDD" id="cd12797">
    <property type="entry name" value="M23_peptidase"/>
    <property type="match status" value="1"/>
</dbReference>
<evidence type="ECO:0000313" key="4">
    <source>
        <dbReference type="EMBL" id="WLR44082.1"/>
    </source>
</evidence>
<keyword evidence="4" id="KW-0378">Hydrolase</keyword>
<keyword evidence="5" id="KW-1185">Reference proteome</keyword>
<dbReference type="InterPro" id="IPR011055">
    <property type="entry name" value="Dup_hybrid_motif"/>
</dbReference>
<sequence length="252" mass="28864">MNNRRASEIKKRIEKRKRQKVERYQDNQSTDFFDERKYMDELNSPYIVSSGQQKGDHPILKIDRFLFKMLLSACLVLIVAIIYKQDAPFFDNAKVVIEDTMEQEFQYAMVANWYQEQFGSPLAFFDGSTKGKMDSIDYVVPASGIVTESFLDNGQGIQVETVNKEVEAVGEGIVVFVGEKENLGRTVILQHSDGTDTWYGELGDIQVSLYDYVDRGSSLGSVKKEEEEKGTYYFAIQKDDTFIDPIQVIDFD</sequence>
<evidence type="ECO:0000259" key="3">
    <source>
        <dbReference type="Pfam" id="PF01551"/>
    </source>
</evidence>
<feature type="domain" description="M23ase beta-sheet core" evidence="3">
    <location>
        <begin position="155"/>
        <end position="245"/>
    </location>
</feature>
<feature type="compositionally biased region" description="Basic and acidic residues" evidence="1">
    <location>
        <begin position="1"/>
        <end position="11"/>
    </location>
</feature>
<name>A0ABY9JXH9_9BACI</name>
<dbReference type="InterPro" id="IPR016047">
    <property type="entry name" value="M23ase_b-sheet_dom"/>
</dbReference>
<evidence type="ECO:0000256" key="2">
    <source>
        <dbReference type="SAM" id="Phobius"/>
    </source>
</evidence>
<reference evidence="4 5" key="1">
    <citation type="submission" date="2023-06" db="EMBL/GenBank/DDBJ databases">
        <title>Five Gram-positive bacteria isolated from mangrove sediments in Shenzhen, Guangdong, China.</title>
        <authorList>
            <person name="Yu S."/>
            <person name="Zheng W."/>
            <person name="Huang Y."/>
        </authorList>
    </citation>
    <scope>NUCLEOTIDE SEQUENCE [LARGE SCALE GENOMIC DNA]</scope>
    <source>
        <strain evidence="4 5">SaN35-3</strain>
    </source>
</reference>
<keyword evidence="2" id="KW-1133">Transmembrane helix</keyword>
<dbReference type="EMBL" id="CP129013">
    <property type="protein sequence ID" value="WLR44082.1"/>
    <property type="molecule type" value="Genomic_DNA"/>
</dbReference>
<dbReference type="GO" id="GO:0016787">
    <property type="term" value="F:hydrolase activity"/>
    <property type="evidence" value="ECO:0007669"/>
    <property type="project" value="UniProtKB-KW"/>
</dbReference>
<dbReference type="RefSeq" id="WP_226542142.1">
    <property type="nucleotide sequence ID" value="NZ_CP129013.1"/>
</dbReference>
<feature type="transmembrane region" description="Helical" evidence="2">
    <location>
        <begin position="65"/>
        <end position="83"/>
    </location>
</feature>
<dbReference type="Proteomes" id="UP001197974">
    <property type="component" value="Chromosome"/>
</dbReference>
<organism evidence="4 5">
    <name type="scientific">Bacillus carboniphilus</name>
    <dbReference type="NCBI Taxonomy" id="86663"/>
    <lineage>
        <taxon>Bacteria</taxon>
        <taxon>Bacillati</taxon>
        <taxon>Bacillota</taxon>
        <taxon>Bacilli</taxon>
        <taxon>Bacillales</taxon>
        <taxon>Bacillaceae</taxon>
        <taxon>Bacillus</taxon>
    </lineage>
</organism>
<evidence type="ECO:0000313" key="5">
    <source>
        <dbReference type="Proteomes" id="UP001197974"/>
    </source>
</evidence>
<dbReference type="Pfam" id="PF01551">
    <property type="entry name" value="Peptidase_M23"/>
    <property type="match status" value="1"/>
</dbReference>
<keyword evidence="2" id="KW-0472">Membrane</keyword>
<keyword evidence="2" id="KW-0812">Transmembrane</keyword>
<dbReference type="SUPFAM" id="SSF51261">
    <property type="entry name" value="Duplicated hybrid motif"/>
    <property type="match status" value="1"/>
</dbReference>
<evidence type="ECO:0000256" key="1">
    <source>
        <dbReference type="SAM" id="MobiDB-lite"/>
    </source>
</evidence>
<dbReference type="EC" id="3.4.-.-" evidence="4"/>
<protein>
    <submittedName>
        <fullName evidence="4">M23 family metallopeptidase</fullName>
        <ecNumber evidence="4">3.4.-.-</ecNumber>
    </submittedName>
</protein>